<keyword evidence="8" id="KW-1133">Transmembrane helix</keyword>
<evidence type="ECO:0000259" key="9">
    <source>
        <dbReference type="PROSITE" id="PS50893"/>
    </source>
</evidence>
<gene>
    <name evidence="10" type="primary">gsiA_6</name>
    <name evidence="10" type="ORF">PSM7751_02556</name>
</gene>
<keyword evidence="8" id="KW-0812">Transmembrane</keyword>
<evidence type="ECO:0000256" key="6">
    <source>
        <dbReference type="ARBA" id="ARBA00022840"/>
    </source>
</evidence>
<dbReference type="Gene3D" id="3.40.50.300">
    <property type="entry name" value="P-loop containing nucleotide triphosphate hydrolases"/>
    <property type="match status" value="3"/>
</dbReference>
<evidence type="ECO:0000256" key="5">
    <source>
        <dbReference type="ARBA" id="ARBA00022741"/>
    </source>
</evidence>
<evidence type="ECO:0000256" key="8">
    <source>
        <dbReference type="SAM" id="Phobius"/>
    </source>
</evidence>
<dbReference type="NCBIfam" id="NF007739">
    <property type="entry name" value="PRK10419.1"/>
    <property type="match status" value="3"/>
</dbReference>
<dbReference type="Proteomes" id="UP000193963">
    <property type="component" value="Unassembled WGS sequence"/>
</dbReference>
<keyword evidence="10" id="KW-0378">Hydrolase</keyword>
<dbReference type="SMART" id="SM00382">
    <property type="entry name" value="AAA"/>
    <property type="match status" value="2"/>
</dbReference>
<keyword evidence="7 8" id="KW-0472">Membrane</keyword>
<dbReference type="PROSITE" id="PS50893">
    <property type="entry name" value="ABC_TRANSPORTER_2"/>
    <property type="match status" value="2"/>
</dbReference>
<dbReference type="FunFam" id="3.40.50.300:FF:000016">
    <property type="entry name" value="Oligopeptide ABC transporter ATP-binding component"/>
    <property type="match status" value="1"/>
</dbReference>
<dbReference type="InterPro" id="IPR027417">
    <property type="entry name" value="P-loop_NTPase"/>
</dbReference>
<dbReference type="RefSeq" id="WP_085888609.1">
    <property type="nucleotide sequence ID" value="NZ_FWFN01000005.1"/>
</dbReference>
<keyword evidence="5" id="KW-0547">Nucleotide-binding</keyword>
<dbReference type="AlphaFoldDB" id="A0A1X6ZJC1"/>
<dbReference type="EC" id="3.6.3.-" evidence="10"/>
<proteinExistence type="inferred from homology"/>
<dbReference type="GO" id="GO:0005886">
    <property type="term" value="C:plasma membrane"/>
    <property type="evidence" value="ECO:0007669"/>
    <property type="project" value="UniProtKB-SubCell"/>
</dbReference>
<keyword evidence="4" id="KW-1003">Cell membrane</keyword>
<keyword evidence="3" id="KW-0813">Transport</keyword>
<sequence length="618" mass="67327">MSMLQVRDLRVAFTQDGHSVEAVKGVSFAVDRGETVALVGESGSGKSVSALSTVSLLGENAHVSGSVTFDGEEMVDAPNAKLRKLRGNDISFIFQEPMTSLNPLHTIEKQLAESMALHQGMKGRGWLKRWLEGWMGLKPVPVLIGLIVFFGFLALYGAFVATAPEEPSLDFLGAFGTEAVERLFRAVLWALGLTAVLWAGKVVLKARLAQWITGSETRDRSIALLKQVGIRDAESRLTAYPHELSGGQRQRVMIAMALANKPELLIADEPTTALDVTIQAQILDLLADLKADSGMGLLFITHDLGIVRRIADRVCVMKDGEIVEEGPTDAIFSAPQHPYTQMLLSAAATGAPQEPSGDAPVVLETEHLRVWFPIQKGLMKTTVGHVKAVNDASLTLHAGETLGIVGESGSGKTTLALALMRLIGSEGKVRFDGRDVHALSTTDLRRLRKDMQIVFQDPFGSLSPRMTAEQIIAEGLSVHKIADDRPVRELVAEVMTEVGLDPAAMDRYPHEFSGGQRQRIAIARAMILRPKLVVLDEPTSALDMTVQVQIVDLLRRLQEKYGLAYLFISHDLKVVRAMSHRVMVMRHGDVVEAGPAAQVFDAPQADYTKELFAAAMDR</sequence>
<dbReference type="Pfam" id="PF08352">
    <property type="entry name" value="oligo_HPY"/>
    <property type="match status" value="1"/>
</dbReference>
<dbReference type="PANTHER" id="PTHR43297:SF2">
    <property type="entry name" value="DIPEPTIDE TRANSPORT ATP-BINDING PROTEIN DPPD"/>
    <property type="match status" value="1"/>
</dbReference>
<evidence type="ECO:0000256" key="2">
    <source>
        <dbReference type="ARBA" id="ARBA00005417"/>
    </source>
</evidence>
<evidence type="ECO:0000256" key="4">
    <source>
        <dbReference type="ARBA" id="ARBA00022475"/>
    </source>
</evidence>
<dbReference type="GO" id="GO:0005524">
    <property type="term" value="F:ATP binding"/>
    <property type="evidence" value="ECO:0007669"/>
    <property type="project" value="UniProtKB-KW"/>
</dbReference>
<keyword evidence="6 10" id="KW-0067">ATP-binding</keyword>
<dbReference type="SUPFAM" id="SSF52540">
    <property type="entry name" value="P-loop containing nucleoside triphosphate hydrolases"/>
    <property type="match status" value="2"/>
</dbReference>
<dbReference type="GO" id="GO:0016887">
    <property type="term" value="F:ATP hydrolysis activity"/>
    <property type="evidence" value="ECO:0007669"/>
    <property type="project" value="InterPro"/>
</dbReference>
<dbReference type="EMBL" id="FWFN01000005">
    <property type="protein sequence ID" value="SLN53285.1"/>
    <property type="molecule type" value="Genomic_DNA"/>
</dbReference>
<protein>
    <submittedName>
        <fullName evidence="10">Glutathione import ATP-binding protein GsiA</fullName>
        <ecNumber evidence="10">3.6.3.-</ecNumber>
    </submittedName>
</protein>
<dbReference type="InterPro" id="IPR017871">
    <property type="entry name" value="ABC_transporter-like_CS"/>
</dbReference>
<dbReference type="PANTHER" id="PTHR43297">
    <property type="entry name" value="OLIGOPEPTIDE TRANSPORT ATP-BINDING PROTEIN APPD"/>
    <property type="match status" value="1"/>
</dbReference>
<dbReference type="Pfam" id="PF00005">
    <property type="entry name" value="ABC_tran"/>
    <property type="match status" value="2"/>
</dbReference>
<dbReference type="CDD" id="cd03257">
    <property type="entry name" value="ABC_NikE_OppD_transporters"/>
    <property type="match status" value="2"/>
</dbReference>
<dbReference type="NCBIfam" id="NF008453">
    <property type="entry name" value="PRK11308.1"/>
    <property type="match status" value="3"/>
</dbReference>
<keyword evidence="11" id="KW-1185">Reference proteome</keyword>
<dbReference type="GO" id="GO:0055085">
    <property type="term" value="P:transmembrane transport"/>
    <property type="evidence" value="ECO:0007669"/>
    <property type="project" value="UniProtKB-ARBA"/>
</dbReference>
<dbReference type="InterPro" id="IPR013563">
    <property type="entry name" value="Oligopep_ABC_C"/>
</dbReference>
<evidence type="ECO:0000256" key="7">
    <source>
        <dbReference type="ARBA" id="ARBA00023136"/>
    </source>
</evidence>
<comment type="similarity">
    <text evidence="2">Belongs to the ABC transporter superfamily.</text>
</comment>
<dbReference type="InterPro" id="IPR050388">
    <property type="entry name" value="ABC_Ni/Peptide_Import"/>
</dbReference>
<dbReference type="InterPro" id="IPR003439">
    <property type="entry name" value="ABC_transporter-like_ATP-bd"/>
</dbReference>
<feature type="domain" description="ABC transporter" evidence="9">
    <location>
        <begin position="363"/>
        <end position="612"/>
    </location>
</feature>
<comment type="subcellular location">
    <subcellularLocation>
        <location evidence="1">Cell inner membrane</location>
        <topology evidence="1">Peripheral membrane protein</topology>
    </subcellularLocation>
</comment>
<evidence type="ECO:0000256" key="3">
    <source>
        <dbReference type="ARBA" id="ARBA00022448"/>
    </source>
</evidence>
<organism evidence="10 11">
    <name type="scientific">Pseudooceanicola marinus</name>
    <dbReference type="NCBI Taxonomy" id="396013"/>
    <lineage>
        <taxon>Bacteria</taxon>
        <taxon>Pseudomonadati</taxon>
        <taxon>Pseudomonadota</taxon>
        <taxon>Alphaproteobacteria</taxon>
        <taxon>Rhodobacterales</taxon>
        <taxon>Paracoccaceae</taxon>
        <taxon>Pseudooceanicola</taxon>
    </lineage>
</organism>
<evidence type="ECO:0000256" key="1">
    <source>
        <dbReference type="ARBA" id="ARBA00004417"/>
    </source>
</evidence>
<accession>A0A1X6ZJC1</accession>
<dbReference type="GO" id="GO:0015833">
    <property type="term" value="P:peptide transport"/>
    <property type="evidence" value="ECO:0007669"/>
    <property type="project" value="InterPro"/>
</dbReference>
<dbReference type="InterPro" id="IPR003593">
    <property type="entry name" value="AAA+_ATPase"/>
</dbReference>
<feature type="transmembrane region" description="Helical" evidence="8">
    <location>
        <begin position="183"/>
        <end position="204"/>
    </location>
</feature>
<evidence type="ECO:0000313" key="10">
    <source>
        <dbReference type="EMBL" id="SLN53285.1"/>
    </source>
</evidence>
<feature type="domain" description="ABC transporter" evidence="9">
    <location>
        <begin position="4"/>
        <end position="344"/>
    </location>
</feature>
<evidence type="ECO:0000313" key="11">
    <source>
        <dbReference type="Proteomes" id="UP000193963"/>
    </source>
</evidence>
<dbReference type="PROSITE" id="PS00211">
    <property type="entry name" value="ABC_TRANSPORTER_1"/>
    <property type="match status" value="2"/>
</dbReference>
<reference evidence="10 11" key="1">
    <citation type="submission" date="2017-03" db="EMBL/GenBank/DDBJ databases">
        <authorList>
            <person name="Afonso C.L."/>
            <person name="Miller P.J."/>
            <person name="Scott M.A."/>
            <person name="Spackman E."/>
            <person name="Goraichik I."/>
            <person name="Dimitrov K.M."/>
            <person name="Suarez D.L."/>
            <person name="Swayne D.E."/>
        </authorList>
    </citation>
    <scope>NUCLEOTIDE SEQUENCE [LARGE SCALE GENOMIC DNA]</scope>
    <source>
        <strain evidence="10 11">CECT 7751</strain>
    </source>
</reference>
<feature type="transmembrane region" description="Helical" evidence="8">
    <location>
        <begin position="140"/>
        <end position="163"/>
    </location>
</feature>
<dbReference type="OrthoDB" id="9802264at2"/>
<name>A0A1X6ZJC1_9RHOB</name>